<dbReference type="Pfam" id="PF00534">
    <property type="entry name" value="Glycos_transf_1"/>
    <property type="match status" value="1"/>
</dbReference>
<dbReference type="GO" id="GO:0009103">
    <property type="term" value="P:lipopolysaccharide biosynthetic process"/>
    <property type="evidence" value="ECO:0007669"/>
    <property type="project" value="TreeGrafter"/>
</dbReference>
<dbReference type="Gene3D" id="3.40.50.2000">
    <property type="entry name" value="Glycogen Phosphorylase B"/>
    <property type="match status" value="2"/>
</dbReference>
<feature type="domain" description="Glycosyl transferase family 1" evidence="2">
    <location>
        <begin position="185"/>
        <end position="335"/>
    </location>
</feature>
<sequence length="367" mass="43327">MKKKQFICIFPQGENIHLMKDVGMIPYSLKKKGYYDTTISFYENQRNLPFFKKYFDGVKYKKINKISRYQGVNIFIFLLRNYRKYDIVMFIHEGGLKFFAALFFKIITFNRIKFYFKLDMNSLVLNSDRFANKNFLFRIKSYILKHVGLMTVESEKLNTFLNNESYLKTRYLPNGFLNINKFNNIKEKTIITVGRLGTKEKDTEVFLRALENMDLNDWKVKFIGPIDEKFYHVVEKFYANNPSLKNKVYFLGNIDDRDMLLQEYMKAKVFVLTSNSEGFPLVLTEAISNGCYIVSTDLAPVYDVTNNLEFGEVFSIGDFDQLAIILQKIVNDETKLPNPDDIRRFAAHNFDWNIIAESLYKYLESDF</sequence>
<dbReference type="PATRIC" id="fig|981333.9.peg.83"/>
<keyword evidence="1" id="KW-0808">Transferase</keyword>
<evidence type="ECO:0000313" key="3">
    <source>
        <dbReference type="EMBL" id="ENU37652.1"/>
    </source>
</evidence>
<dbReference type="GO" id="GO:0016757">
    <property type="term" value="F:glycosyltransferase activity"/>
    <property type="evidence" value="ECO:0007669"/>
    <property type="project" value="InterPro"/>
</dbReference>
<dbReference type="RefSeq" id="WP_004680147.1">
    <property type="nucleotide sequence ID" value="NZ_KB849207.1"/>
</dbReference>
<dbReference type="GeneID" id="99691231"/>
<protein>
    <recommendedName>
        <fullName evidence="2">Glycosyl transferase family 1 domain-containing protein</fullName>
    </recommendedName>
</protein>
<dbReference type="PANTHER" id="PTHR46401">
    <property type="entry name" value="GLYCOSYLTRANSFERASE WBBK-RELATED"/>
    <property type="match status" value="1"/>
</dbReference>
<dbReference type="EMBL" id="APOM01000002">
    <property type="protein sequence ID" value="ENU37652.1"/>
    <property type="molecule type" value="Genomic_DNA"/>
</dbReference>
<dbReference type="InterPro" id="IPR001296">
    <property type="entry name" value="Glyco_trans_1"/>
</dbReference>
<proteinExistence type="predicted"/>
<dbReference type="AlphaFoldDB" id="N8RU51"/>
<comment type="caution">
    <text evidence="3">The sequence shown here is derived from an EMBL/GenBank/DDBJ whole genome shotgun (WGS) entry which is preliminary data.</text>
</comment>
<dbReference type="Proteomes" id="UP000023776">
    <property type="component" value="Unassembled WGS sequence"/>
</dbReference>
<accession>N8RU51</accession>
<evidence type="ECO:0000256" key="1">
    <source>
        <dbReference type="ARBA" id="ARBA00022679"/>
    </source>
</evidence>
<dbReference type="SUPFAM" id="SSF53756">
    <property type="entry name" value="UDP-Glycosyltransferase/glycogen phosphorylase"/>
    <property type="match status" value="1"/>
</dbReference>
<keyword evidence="4" id="KW-1185">Reference proteome</keyword>
<evidence type="ECO:0000313" key="4">
    <source>
        <dbReference type="Proteomes" id="UP000023776"/>
    </source>
</evidence>
<organism evidence="3 4">
    <name type="scientific">Acinetobacter parvus DSM 16617 = CIP 108168</name>
    <dbReference type="NCBI Taxonomy" id="981333"/>
    <lineage>
        <taxon>Bacteria</taxon>
        <taxon>Pseudomonadati</taxon>
        <taxon>Pseudomonadota</taxon>
        <taxon>Gammaproteobacteria</taxon>
        <taxon>Moraxellales</taxon>
        <taxon>Moraxellaceae</taxon>
        <taxon>Acinetobacter</taxon>
    </lineage>
</organism>
<reference evidence="3 4" key="1">
    <citation type="submission" date="2013-02" db="EMBL/GenBank/DDBJ databases">
        <title>The Genome Sequence of Acinetobacter parvus CIP 108168.</title>
        <authorList>
            <consortium name="The Broad Institute Genome Sequencing Platform"/>
            <consortium name="The Broad Institute Genome Sequencing Center for Infectious Disease"/>
            <person name="Cerqueira G."/>
            <person name="Feldgarden M."/>
            <person name="Courvalin P."/>
            <person name="Perichon B."/>
            <person name="Grillot-Courvalin C."/>
            <person name="Clermont D."/>
            <person name="Rocha E."/>
            <person name="Yoon E.-J."/>
            <person name="Nemec A."/>
            <person name="Walker B."/>
            <person name="Young S.K."/>
            <person name="Zeng Q."/>
            <person name="Gargeya S."/>
            <person name="Fitzgerald M."/>
            <person name="Haas B."/>
            <person name="Abouelleil A."/>
            <person name="Alvarado L."/>
            <person name="Arachchi H.M."/>
            <person name="Berlin A.M."/>
            <person name="Chapman S.B."/>
            <person name="Dewar J."/>
            <person name="Goldberg J."/>
            <person name="Griggs A."/>
            <person name="Gujja S."/>
            <person name="Hansen M."/>
            <person name="Howarth C."/>
            <person name="Imamovic A."/>
            <person name="Larimer J."/>
            <person name="McCowan C."/>
            <person name="Murphy C."/>
            <person name="Neiman D."/>
            <person name="Pearson M."/>
            <person name="Priest M."/>
            <person name="Roberts A."/>
            <person name="Saif S."/>
            <person name="Shea T."/>
            <person name="Sisk P."/>
            <person name="Sykes S."/>
            <person name="Wortman J."/>
            <person name="Nusbaum C."/>
            <person name="Birren B."/>
        </authorList>
    </citation>
    <scope>NUCLEOTIDE SEQUENCE [LARGE SCALE GENOMIC DNA]</scope>
    <source>
        <strain evidence="3 4">CIP 108168</strain>
    </source>
</reference>
<evidence type="ECO:0000259" key="2">
    <source>
        <dbReference type="Pfam" id="PF00534"/>
    </source>
</evidence>
<gene>
    <name evidence="3" type="ORF">F988_00086</name>
</gene>
<dbReference type="PANTHER" id="PTHR46401:SF2">
    <property type="entry name" value="GLYCOSYLTRANSFERASE WBBK-RELATED"/>
    <property type="match status" value="1"/>
</dbReference>
<dbReference type="HOGENOM" id="CLU_055430_0_0_6"/>
<name>N8RU51_9GAMM</name>